<evidence type="ECO:0000256" key="3">
    <source>
        <dbReference type="ARBA" id="ARBA00022989"/>
    </source>
</evidence>
<keyword evidence="7" id="KW-1185">Reference proteome</keyword>
<keyword evidence="1" id="KW-1003">Cell membrane</keyword>
<dbReference type="AlphaFoldDB" id="A0A8J2XXJ1"/>
<evidence type="ECO:0000313" key="7">
    <source>
        <dbReference type="Proteomes" id="UP000620266"/>
    </source>
</evidence>
<reference evidence="6" key="2">
    <citation type="submission" date="2020-09" db="EMBL/GenBank/DDBJ databases">
        <authorList>
            <person name="Sun Q."/>
            <person name="Sedlacek I."/>
        </authorList>
    </citation>
    <scope>NUCLEOTIDE SEQUENCE</scope>
    <source>
        <strain evidence="6">CCM 7086</strain>
    </source>
</reference>
<keyword evidence="2 5" id="KW-0812">Transmembrane</keyword>
<proteinExistence type="predicted"/>
<accession>A0A8J2XXJ1</accession>
<dbReference type="InterPro" id="IPR012451">
    <property type="entry name" value="DUF1656"/>
</dbReference>
<dbReference type="Pfam" id="PF07869">
    <property type="entry name" value="DUF1656"/>
    <property type="match status" value="1"/>
</dbReference>
<gene>
    <name evidence="6" type="ORF">GCM10007205_09160</name>
</gene>
<evidence type="ECO:0000256" key="1">
    <source>
        <dbReference type="ARBA" id="ARBA00022475"/>
    </source>
</evidence>
<keyword evidence="3 5" id="KW-1133">Transmembrane helix</keyword>
<evidence type="ECO:0000256" key="4">
    <source>
        <dbReference type="ARBA" id="ARBA00023136"/>
    </source>
</evidence>
<comment type="caution">
    <text evidence="6">The sequence shown here is derived from an EMBL/GenBank/DDBJ whole genome shotgun (WGS) entry which is preliminary data.</text>
</comment>
<evidence type="ECO:0000313" key="6">
    <source>
        <dbReference type="EMBL" id="GGC02095.1"/>
    </source>
</evidence>
<protein>
    <submittedName>
        <fullName evidence="6">DUF1656 domain-containing protein</fullName>
    </submittedName>
</protein>
<dbReference type="EMBL" id="BMCG01000002">
    <property type="protein sequence ID" value="GGC02095.1"/>
    <property type="molecule type" value="Genomic_DNA"/>
</dbReference>
<reference evidence="6" key="1">
    <citation type="journal article" date="2014" name="Int. J. Syst. Evol. Microbiol.">
        <title>Complete genome sequence of Corynebacterium casei LMG S-19264T (=DSM 44701T), isolated from a smear-ripened cheese.</title>
        <authorList>
            <consortium name="US DOE Joint Genome Institute (JGI-PGF)"/>
            <person name="Walter F."/>
            <person name="Albersmeier A."/>
            <person name="Kalinowski J."/>
            <person name="Ruckert C."/>
        </authorList>
    </citation>
    <scope>NUCLEOTIDE SEQUENCE</scope>
    <source>
        <strain evidence="6">CCM 7086</strain>
    </source>
</reference>
<sequence>MPREIAVFGILLPSLLPVFVLSLIVHLGVDLLCGHFGVYRHVWHRALFRLCLLVCIFGAMALLLY</sequence>
<dbReference type="Proteomes" id="UP000620266">
    <property type="component" value="Unassembled WGS sequence"/>
</dbReference>
<organism evidence="6 7">
    <name type="scientific">Oxalicibacterium flavum</name>
    <dbReference type="NCBI Taxonomy" id="179467"/>
    <lineage>
        <taxon>Bacteria</taxon>
        <taxon>Pseudomonadati</taxon>
        <taxon>Pseudomonadota</taxon>
        <taxon>Betaproteobacteria</taxon>
        <taxon>Burkholderiales</taxon>
        <taxon>Oxalobacteraceae</taxon>
        <taxon>Oxalicibacterium</taxon>
    </lineage>
</organism>
<dbReference type="RefSeq" id="WP_188395022.1">
    <property type="nucleotide sequence ID" value="NZ_BMCG01000002.1"/>
</dbReference>
<evidence type="ECO:0000256" key="5">
    <source>
        <dbReference type="SAM" id="Phobius"/>
    </source>
</evidence>
<evidence type="ECO:0000256" key="2">
    <source>
        <dbReference type="ARBA" id="ARBA00022692"/>
    </source>
</evidence>
<feature type="transmembrane region" description="Helical" evidence="5">
    <location>
        <begin position="46"/>
        <end position="64"/>
    </location>
</feature>
<keyword evidence="4 5" id="KW-0472">Membrane</keyword>
<name>A0A8J2XXJ1_9BURK</name>